<organism evidence="1 2">
    <name type="scientific">Caerostris extrusa</name>
    <name type="common">Bark spider</name>
    <name type="synonym">Caerostris bankana</name>
    <dbReference type="NCBI Taxonomy" id="172846"/>
    <lineage>
        <taxon>Eukaryota</taxon>
        <taxon>Metazoa</taxon>
        <taxon>Ecdysozoa</taxon>
        <taxon>Arthropoda</taxon>
        <taxon>Chelicerata</taxon>
        <taxon>Arachnida</taxon>
        <taxon>Araneae</taxon>
        <taxon>Araneomorphae</taxon>
        <taxon>Entelegynae</taxon>
        <taxon>Araneoidea</taxon>
        <taxon>Araneidae</taxon>
        <taxon>Caerostris</taxon>
    </lineage>
</organism>
<accession>A0AAV4MH44</accession>
<gene>
    <name evidence="1" type="ORF">CEXT_487161</name>
</gene>
<evidence type="ECO:0000313" key="1">
    <source>
        <dbReference type="EMBL" id="GIX71223.1"/>
    </source>
</evidence>
<name>A0AAV4MH44_CAEEX</name>
<dbReference type="Proteomes" id="UP001054945">
    <property type="component" value="Unassembled WGS sequence"/>
</dbReference>
<comment type="caution">
    <text evidence="1">The sequence shown here is derived from an EMBL/GenBank/DDBJ whole genome shotgun (WGS) entry which is preliminary data.</text>
</comment>
<reference evidence="1 2" key="1">
    <citation type="submission" date="2021-06" db="EMBL/GenBank/DDBJ databases">
        <title>Caerostris extrusa draft genome.</title>
        <authorList>
            <person name="Kono N."/>
            <person name="Arakawa K."/>
        </authorList>
    </citation>
    <scope>NUCLEOTIDE SEQUENCE [LARGE SCALE GENOMIC DNA]</scope>
</reference>
<dbReference type="AlphaFoldDB" id="A0AAV4MH44"/>
<proteinExistence type="predicted"/>
<protein>
    <submittedName>
        <fullName evidence="1">Uncharacterized protein</fullName>
    </submittedName>
</protein>
<dbReference type="EMBL" id="BPLR01002201">
    <property type="protein sequence ID" value="GIX71223.1"/>
    <property type="molecule type" value="Genomic_DNA"/>
</dbReference>
<evidence type="ECO:0000313" key="2">
    <source>
        <dbReference type="Proteomes" id="UP001054945"/>
    </source>
</evidence>
<keyword evidence="2" id="KW-1185">Reference proteome</keyword>
<sequence length="128" mass="14979">MKEVQMRVKKSDRKERSLSFLSSACFHLLMTYEDRVFQIIDHMLEHRLDHTLGRLALSLRIIMTLYSALRLAYIEAMALSLSRGAKDMPYADMPYMPVDMPYIRDSIQIMRRCKSSKSIITICESLIK</sequence>